<evidence type="ECO:0000256" key="7">
    <source>
        <dbReference type="ARBA" id="ARBA00022777"/>
    </source>
</evidence>
<dbReference type="PRINTS" id="PR00717">
    <property type="entry name" value="GPCRKINASE"/>
</dbReference>
<dbReference type="GO" id="GO:0009966">
    <property type="term" value="P:regulation of signal transduction"/>
    <property type="evidence" value="ECO:0007669"/>
    <property type="project" value="TreeGrafter"/>
</dbReference>
<dbReference type="PANTHER" id="PTHR24355:SF28">
    <property type="entry name" value="G PROTEIN-COUPLED RECEPTOR KINASE 2"/>
    <property type="match status" value="1"/>
</dbReference>
<evidence type="ECO:0000259" key="11">
    <source>
        <dbReference type="PROSITE" id="PS50011"/>
    </source>
</evidence>
<sequence>DLKFHLYNLIPGGFEEKRVQFYAAEITLGLQHLHKEHIIYRDLKPENILLDDYGHVRISDLGLAVELRDNEPIKGRVGTVGYMAPEVIKNERYSYGVDWWGLGCLIYEMMEGKAPFRQRKEKVKREEVERRVREDQEKYSDKFSESGRTICRGLLHKEPGFRLGCRRVGKPEEGAEELKSHPFFSQGDVNTGREPIPWKKMEAGKLTPPFCPDPRAVYAKDVLDIEQFSTVKGVRLDATDNQFYGKFSTGSVSIPWQNEMIETECFRELNVMEENGELVLDLRNDPIRGENSKNESNNKFGFLARLFKRKVNLILLSSQCLSLLNVLSSVYYLAKSRVSWWSIATRPL</sequence>
<dbReference type="PROSITE" id="PS51285">
    <property type="entry name" value="AGC_KINASE_CTER"/>
    <property type="match status" value="1"/>
</dbReference>
<gene>
    <name evidence="13" type="ORF">NAV_LOCUS7087</name>
</gene>
<dbReference type="GO" id="GO:0007165">
    <property type="term" value="P:signal transduction"/>
    <property type="evidence" value="ECO:0007669"/>
    <property type="project" value="InterPro"/>
</dbReference>
<dbReference type="GO" id="GO:0004703">
    <property type="term" value="F:G protein-coupled receptor kinase activity"/>
    <property type="evidence" value="ECO:0007669"/>
    <property type="project" value="UniProtKB-EC"/>
</dbReference>
<evidence type="ECO:0000313" key="14">
    <source>
        <dbReference type="Proteomes" id="UP000276991"/>
    </source>
</evidence>
<feature type="active site" description="Proton acceptor" evidence="9">
    <location>
        <position position="42"/>
    </location>
</feature>
<dbReference type="PROSITE" id="PS50011">
    <property type="entry name" value="PROTEIN_KINASE_DOM"/>
    <property type="match status" value="1"/>
</dbReference>
<reference evidence="13 14" key="1">
    <citation type="submission" date="2018-08" db="EMBL/GenBank/DDBJ databases">
        <authorList>
            <person name="Laetsch R D."/>
            <person name="Stevens L."/>
            <person name="Kumar S."/>
            <person name="Blaxter L. M."/>
        </authorList>
    </citation>
    <scope>NUCLEOTIDE SEQUENCE [LARGE SCALE GENOMIC DNA]</scope>
</reference>
<evidence type="ECO:0000256" key="9">
    <source>
        <dbReference type="PIRSR" id="PIRSR600239-51"/>
    </source>
</evidence>
<keyword evidence="4" id="KW-0597">Phosphoprotein</keyword>
<name>A0A498SQI4_ACAVI</name>
<evidence type="ECO:0000256" key="4">
    <source>
        <dbReference type="ARBA" id="ARBA00022553"/>
    </source>
</evidence>
<evidence type="ECO:0000256" key="6">
    <source>
        <dbReference type="ARBA" id="ARBA00022741"/>
    </source>
</evidence>
<evidence type="ECO:0000256" key="8">
    <source>
        <dbReference type="ARBA" id="ARBA00022840"/>
    </source>
</evidence>
<dbReference type="PROSITE" id="PS00108">
    <property type="entry name" value="PROTEIN_KINASE_ST"/>
    <property type="match status" value="1"/>
</dbReference>
<keyword evidence="5 10" id="KW-0808">Transferase</keyword>
<dbReference type="PANTHER" id="PTHR24355">
    <property type="entry name" value="G PROTEIN-COUPLED RECEPTOR KINASE/RIBOSOMAL PROTEIN S6 KINASE"/>
    <property type="match status" value="1"/>
</dbReference>
<organism evidence="13 14">
    <name type="scientific">Acanthocheilonema viteae</name>
    <name type="common">Filarial nematode worm</name>
    <name type="synonym">Dipetalonema viteae</name>
    <dbReference type="NCBI Taxonomy" id="6277"/>
    <lineage>
        <taxon>Eukaryota</taxon>
        <taxon>Metazoa</taxon>
        <taxon>Ecdysozoa</taxon>
        <taxon>Nematoda</taxon>
        <taxon>Chromadorea</taxon>
        <taxon>Rhabditida</taxon>
        <taxon>Spirurina</taxon>
        <taxon>Spiruromorpha</taxon>
        <taxon>Filarioidea</taxon>
        <taxon>Onchocercidae</taxon>
        <taxon>Acanthocheilonema</taxon>
    </lineage>
</organism>
<accession>A0A498SQI4</accession>
<dbReference type="Gene3D" id="1.10.167.10">
    <property type="entry name" value="Regulator of G-protein Signalling 4, domain 2"/>
    <property type="match status" value="1"/>
</dbReference>
<dbReference type="InterPro" id="IPR000239">
    <property type="entry name" value="GPCR_kinase"/>
</dbReference>
<comment type="similarity">
    <text evidence="2 10">Belongs to the protein kinase superfamily. AGC Ser/Thr protein kinase family. GPRK subfamily.</text>
</comment>
<dbReference type="SMART" id="SM00220">
    <property type="entry name" value="S_TKc"/>
    <property type="match status" value="1"/>
</dbReference>
<dbReference type="InterPro" id="IPR044926">
    <property type="entry name" value="RGS_subdomain_2"/>
</dbReference>
<protein>
    <recommendedName>
        <fullName evidence="10">G protein-coupled receptor kinase</fullName>
        <ecNumber evidence="10">2.7.11.-</ecNumber>
    </recommendedName>
</protein>
<feature type="domain" description="AGC-kinase C-terminal" evidence="12">
    <location>
        <begin position="194"/>
        <end position="259"/>
    </location>
</feature>
<dbReference type="Gene3D" id="1.10.510.10">
    <property type="entry name" value="Transferase(Phosphotransferase) domain 1"/>
    <property type="match status" value="1"/>
</dbReference>
<dbReference type="InterPro" id="IPR000961">
    <property type="entry name" value="AGC-kinase_C"/>
</dbReference>
<evidence type="ECO:0000256" key="1">
    <source>
        <dbReference type="ARBA" id="ARBA00001256"/>
    </source>
</evidence>
<keyword evidence="6 10" id="KW-0547">Nucleotide-binding</keyword>
<feature type="domain" description="Protein kinase" evidence="11">
    <location>
        <begin position="1"/>
        <end position="184"/>
    </location>
</feature>
<evidence type="ECO:0000313" key="13">
    <source>
        <dbReference type="EMBL" id="VBB32296.1"/>
    </source>
</evidence>
<dbReference type="InterPro" id="IPR011009">
    <property type="entry name" value="Kinase-like_dom_sf"/>
</dbReference>
<dbReference type="InterPro" id="IPR008271">
    <property type="entry name" value="Ser/Thr_kinase_AS"/>
</dbReference>
<dbReference type="EMBL" id="UPTC01001640">
    <property type="protein sequence ID" value="VBB32296.1"/>
    <property type="molecule type" value="Genomic_DNA"/>
</dbReference>
<comment type="catalytic activity">
    <reaction evidence="1">
        <text>[G-protein-coupled receptor] + ATP = [G-protein-coupled receptor]-phosphate + ADP + H(+)</text>
        <dbReference type="Rhea" id="RHEA:12008"/>
        <dbReference type="Rhea" id="RHEA-COMP:11260"/>
        <dbReference type="Rhea" id="RHEA-COMP:11261"/>
        <dbReference type="ChEBI" id="CHEBI:15378"/>
        <dbReference type="ChEBI" id="CHEBI:30616"/>
        <dbReference type="ChEBI" id="CHEBI:43176"/>
        <dbReference type="ChEBI" id="CHEBI:68546"/>
        <dbReference type="ChEBI" id="CHEBI:456216"/>
        <dbReference type="EC" id="2.7.11.16"/>
    </reaction>
</comment>
<keyword evidence="3 10" id="KW-0723">Serine/threonine-protein kinase</keyword>
<dbReference type="Pfam" id="PF00069">
    <property type="entry name" value="Pkinase"/>
    <property type="match status" value="1"/>
</dbReference>
<evidence type="ECO:0000256" key="3">
    <source>
        <dbReference type="ARBA" id="ARBA00022527"/>
    </source>
</evidence>
<evidence type="ECO:0000256" key="5">
    <source>
        <dbReference type="ARBA" id="ARBA00022679"/>
    </source>
</evidence>
<dbReference type="EC" id="2.7.11.-" evidence="10"/>
<dbReference type="FunFam" id="1.10.510.10:FF:000074">
    <property type="entry name" value="G protein-coupled receptor kinase"/>
    <property type="match status" value="1"/>
</dbReference>
<evidence type="ECO:0000259" key="12">
    <source>
        <dbReference type="PROSITE" id="PS51285"/>
    </source>
</evidence>
<dbReference type="Proteomes" id="UP000276991">
    <property type="component" value="Unassembled WGS sequence"/>
</dbReference>
<dbReference type="AlphaFoldDB" id="A0A498SQI4"/>
<dbReference type="GO" id="GO:0005524">
    <property type="term" value="F:ATP binding"/>
    <property type="evidence" value="ECO:0007669"/>
    <property type="project" value="UniProtKB-KW"/>
</dbReference>
<proteinExistence type="inferred from homology"/>
<dbReference type="InterPro" id="IPR000719">
    <property type="entry name" value="Prot_kinase_dom"/>
</dbReference>
<dbReference type="SMART" id="SM00133">
    <property type="entry name" value="S_TK_X"/>
    <property type="match status" value="1"/>
</dbReference>
<keyword evidence="7 10" id="KW-0418">Kinase</keyword>
<feature type="non-terminal residue" evidence="13">
    <location>
        <position position="1"/>
    </location>
</feature>
<dbReference type="OrthoDB" id="354826at2759"/>
<evidence type="ECO:0000256" key="10">
    <source>
        <dbReference type="RuleBase" id="RU000308"/>
    </source>
</evidence>
<dbReference type="STRING" id="6277.A0A498SQI4"/>
<dbReference type="SUPFAM" id="SSF56112">
    <property type="entry name" value="Protein kinase-like (PK-like)"/>
    <property type="match status" value="1"/>
</dbReference>
<keyword evidence="8 10" id="KW-0067">ATP-binding</keyword>
<keyword evidence="14" id="KW-1185">Reference proteome</keyword>
<dbReference type="GO" id="GO:0005737">
    <property type="term" value="C:cytoplasm"/>
    <property type="evidence" value="ECO:0007669"/>
    <property type="project" value="TreeGrafter"/>
</dbReference>
<evidence type="ECO:0000256" key="2">
    <source>
        <dbReference type="ARBA" id="ARBA00009793"/>
    </source>
</evidence>